<dbReference type="OrthoDB" id="9800022at2"/>
<dbReference type="STRING" id="1246637.MTBBW1_2360009"/>
<dbReference type="Gene3D" id="3.30.160.250">
    <property type="match status" value="1"/>
</dbReference>
<protein>
    <recommendedName>
        <fullName evidence="3">Type II toxin-antitoxin system HicB family antitoxin</fullName>
    </recommendedName>
</protein>
<evidence type="ECO:0000313" key="2">
    <source>
        <dbReference type="Proteomes" id="UP000191931"/>
    </source>
</evidence>
<dbReference type="Proteomes" id="UP000191931">
    <property type="component" value="Unassembled WGS sequence"/>
</dbReference>
<proteinExistence type="predicted"/>
<gene>
    <name evidence="1" type="ORF">MTBBW1_2360009</name>
</gene>
<reference evidence="1 2" key="1">
    <citation type="submission" date="2017-03" db="EMBL/GenBank/DDBJ databases">
        <authorList>
            <person name="Afonso C.L."/>
            <person name="Miller P.J."/>
            <person name="Scott M.A."/>
            <person name="Spackman E."/>
            <person name="Goraichik I."/>
            <person name="Dimitrov K.M."/>
            <person name="Suarez D.L."/>
            <person name="Swayne D.E."/>
        </authorList>
    </citation>
    <scope>NUCLEOTIDE SEQUENCE [LARGE SCALE GENOMIC DNA]</scope>
    <source>
        <strain evidence="1">PRJEB14757</strain>
    </source>
</reference>
<dbReference type="RefSeq" id="WP_080808901.1">
    <property type="nucleotide sequence ID" value="NZ_LT828563.1"/>
</dbReference>
<keyword evidence="2" id="KW-1185">Reference proteome</keyword>
<dbReference type="EMBL" id="FWEV01000153">
    <property type="protein sequence ID" value="SLM30626.1"/>
    <property type="molecule type" value="Genomic_DNA"/>
</dbReference>
<dbReference type="InterPro" id="IPR035069">
    <property type="entry name" value="TTHA1013/TTHA0281-like"/>
</dbReference>
<sequence length="63" mass="7582">MRRIKYTCWKDGNYFLGYINDYPDYQTQGFSKEELIENLKELLTDIESDEIPFIRKVEVLEVA</sequence>
<name>A0A1W1HDW2_9BACT</name>
<accession>A0A1W1HDW2</accession>
<dbReference type="SUPFAM" id="SSF143100">
    <property type="entry name" value="TTHA1013/TTHA0281-like"/>
    <property type="match status" value="1"/>
</dbReference>
<dbReference type="AlphaFoldDB" id="A0A1W1HDW2"/>
<evidence type="ECO:0000313" key="1">
    <source>
        <dbReference type="EMBL" id="SLM30626.1"/>
    </source>
</evidence>
<evidence type="ECO:0008006" key="3">
    <source>
        <dbReference type="Google" id="ProtNLM"/>
    </source>
</evidence>
<organism evidence="1 2">
    <name type="scientific">Desulfamplus magnetovallimortis</name>
    <dbReference type="NCBI Taxonomy" id="1246637"/>
    <lineage>
        <taxon>Bacteria</taxon>
        <taxon>Pseudomonadati</taxon>
        <taxon>Thermodesulfobacteriota</taxon>
        <taxon>Desulfobacteria</taxon>
        <taxon>Desulfobacterales</taxon>
        <taxon>Desulfobacteraceae</taxon>
        <taxon>Desulfamplus</taxon>
    </lineage>
</organism>